<dbReference type="RefSeq" id="WP_227259991.1">
    <property type="nucleotide sequence ID" value="NZ_BAAADU010000002.1"/>
</dbReference>
<dbReference type="GO" id="GO:0016757">
    <property type="term" value="F:glycosyltransferase activity"/>
    <property type="evidence" value="ECO:0007669"/>
    <property type="project" value="InterPro"/>
</dbReference>
<dbReference type="PANTHER" id="PTHR48090">
    <property type="entry name" value="UNDECAPRENYL-PHOSPHATE 4-DEOXY-4-FORMAMIDO-L-ARABINOSE TRANSFERASE-RELATED"/>
    <property type="match status" value="1"/>
</dbReference>
<dbReference type="InterPro" id="IPR029044">
    <property type="entry name" value="Nucleotide-diphossugar_trans"/>
</dbReference>
<dbReference type="SUPFAM" id="SSF53448">
    <property type="entry name" value="Nucleotide-diphospho-sugar transferases"/>
    <property type="match status" value="1"/>
</dbReference>
<comment type="caution">
    <text evidence="3">The sequence shown here is derived from an EMBL/GenBank/DDBJ whole genome shotgun (WGS) entry which is preliminary data.</text>
</comment>
<evidence type="ECO:0000313" key="3">
    <source>
        <dbReference type="EMBL" id="GAA0656149.1"/>
    </source>
</evidence>
<dbReference type="GeneID" id="68573309"/>
<keyword evidence="4" id="KW-1185">Reference proteome</keyword>
<gene>
    <name evidence="3" type="primary">aglJ</name>
    <name evidence="3" type="ORF">GCM10009019_20080</name>
</gene>
<feature type="transmembrane region" description="Helical" evidence="1">
    <location>
        <begin position="262"/>
        <end position="287"/>
    </location>
</feature>
<feature type="domain" description="Glycosyltransferase 2-like" evidence="2">
    <location>
        <begin position="7"/>
        <end position="161"/>
    </location>
</feature>
<dbReference type="InterPro" id="IPR050256">
    <property type="entry name" value="Glycosyltransferase_2"/>
</dbReference>
<evidence type="ECO:0000313" key="4">
    <source>
        <dbReference type="Proteomes" id="UP001500194"/>
    </source>
</evidence>
<accession>A0AAV3T2A3</accession>
<reference evidence="3 4" key="1">
    <citation type="journal article" date="2019" name="Int. J. Syst. Evol. Microbiol.">
        <title>The Global Catalogue of Microorganisms (GCM) 10K type strain sequencing project: providing services to taxonomists for standard genome sequencing and annotation.</title>
        <authorList>
            <consortium name="The Broad Institute Genomics Platform"/>
            <consortium name="The Broad Institute Genome Sequencing Center for Infectious Disease"/>
            <person name="Wu L."/>
            <person name="Ma J."/>
        </authorList>
    </citation>
    <scope>NUCLEOTIDE SEQUENCE [LARGE SCALE GENOMIC DNA]</scope>
    <source>
        <strain evidence="3 4">JCM 16327</strain>
    </source>
</reference>
<dbReference type="EMBL" id="BAAADU010000002">
    <property type="protein sequence ID" value="GAA0656149.1"/>
    <property type="molecule type" value="Genomic_DNA"/>
</dbReference>
<protein>
    <submittedName>
        <fullName evidence="3">S-layer glycoprotein N-glycosyltransferase AglJ</fullName>
    </submittedName>
</protein>
<name>A0AAV3T2A3_9EURY</name>
<feature type="transmembrane region" description="Helical" evidence="1">
    <location>
        <begin position="227"/>
        <end position="250"/>
    </location>
</feature>
<dbReference type="CDD" id="cd04179">
    <property type="entry name" value="DPM_DPG-synthase_like"/>
    <property type="match status" value="1"/>
</dbReference>
<dbReference type="Gene3D" id="3.90.550.10">
    <property type="entry name" value="Spore Coat Polysaccharide Biosynthesis Protein SpsA, Chain A"/>
    <property type="match status" value="1"/>
</dbReference>
<dbReference type="Proteomes" id="UP001500194">
    <property type="component" value="Unassembled WGS sequence"/>
</dbReference>
<organism evidence="3 4">
    <name type="scientific">Salarchaeum japonicum</name>
    <dbReference type="NCBI Taxonomy" id="555573"/>
    <lineage>
        <taxon>Archaea</taxon>
        <taxon>Methanobacteriati</taxon>
        <taxon>Methanobacteriota</taxon>
        <taxon>Stenosarchaea group</taxon>
        <taxon>Halobacteria</taxon>
        <taxon>Halobacteriales</taxon>
        <taxon>Halobacteriaceae</taxon>
    </lineage>
</organism>
<keyword evidence="1" id="KW-0812">Transmembrane</keyword>
<dbReference type="Pfam" id="PF00535">
    <property type="entry name" value="Glycos_transf_2"/>
    <property type="match status" value="1"/>
</dbReference>
<proteinExistence type="predicted"/>
<dbReference type="InterPro" id="IPR001173">
    <property type="entry name" value="Glyco_trans_2-like"/>
</dbReference>
<dbReference type="AlphaFoldDB" id="A0AAV3T2A3"/>
<dbReference type="InterPro" id="IPR026456">
    <property type="entry name" value="GCTrfase_AglJ"/>
</dbReference>
<dbReference type="NCBIfam" id="TIGR04182">
    <property type="entry name" value="glyco_TIGR04182"/>
    <property type="match status" value="1"/>
</dbReference>
<sequence>MYGDVCALIPTLNEAETIGSVIDGLREEGLENVLVADGHSTDETREIARDHGATVFEQSGSGKGQAVREAVRRIDATYVLMLDGDGTYRTEDAPTVLEPVVSGDADHVVGDRFANMESGAMTRLNRVGNSLINRAFARIHGHDYEDILSGYRAFTRESFEKMSLTADGFGIETEMAVECARHNQTVRVVDITYKPRPEDSETNLHPVTDGARIIYTLYRLAKTNNPLFYFGSVGGGALLLSLVLGVYVGYEWFVRGVSHNVIAVAAGVALLFGVQLIMFGVLSDLFVTLHREQLRRLEQHQERSEE</sequence>
<dbReference type="PANTHER" id="PTHR48090:SF7">
    <property type="entry name" value="RFBJ PROTEIN"/>
    <property type="match status" value="1"/>
</dbReference>
<keyword evidence="1" id="KW-0472">Membrane</keyword>
<evidence type="ECO:0000259" key="2">
    <source>
        <dbReference type="Pfam" id="PF00535"/>
    </source>
</evidence>
<evidence type="ECO:0000256" key="1">
    <source>
        <dbReference type="SAM" id="Phobius"/>
    </source>
</evidence>
<keyword evidence="1" id="KW-1133">Transmembrane helix</keyword>